<organism evidence="1 2">
    <name type="scientific">Colletotrichum truncatum</name>
    <name type="common">Anthracnose fungus</name>
    <name type="synonym">Colletotrichum capsici</name>
    <dbReference type="NCBI Taxonomy" id="5467"/>
    <lineage>
        <taxon>Eukaryota</taxon>
        <taxon>Fungi</taxon>
        <taxon>Dikarya</taxon>
        <taxon>Ascomycota</taxon>
        <taxon>Pezizomycotina</taxon>
        <taxon>Sordariomycetes</taxon>
        <taxon>Hypocreomycetidae</taxon>
        <taxon>Glomerellales</taxon>
        <taxon>Glomerellaceae</taxon>
        <taxon>Colletotrichum</taxon>
        <taxon>Colletotrichum truncatum species complex</taxon>
    </lineage>
</organism>
<dbReference type="Proteomes" id="UP000805649">
    <property type="component" value="Unassembled WGS sequence"/>
</dbReference>
<accession>A0ACC3ZFP5</accession>
<reference evidence="1 2" key="1">
    <citation type="journal article" date="2020" name="Phytopathology">
        <title>Genome Sequence Resources of Colletotrichum truncatum, C. plurivorum, C. musicola, and C. sojae: Four Species Pathogenic to Soybean (Glycine max).</title>
        <authorList>
            <person name="Rogerio F."/>
            <person name="Boufleur T.R."/>
            <person name="Ciampi-Guillardi M."/>
            <person name="Sukno S.A."/>
            <person name="Thon M.R."/>
            <person name="Massola Junior N.S."/>
            <person name="Baroncelli R."/>
        </authorList>
    </citation>
    <scope>NUCLEOTIDE SEQUENCE [LARGE SCALE GENOMIC DNA]</scope>
    <source>
        <strain evidence="1 2">CMES1059</strain>
    </source>
</reference>
<proteinExistence type="predicted"/>
<gene>
    <name evidence="1" type="ORF">CTRU02_200822</name>
</gene>
<comment type="caution">
    <text evidence="1">The sequence shown here is derived from an EMBL/GenBank/DDBJ whole genome shotgun (WGS) entry which is preliminary data.</text>
</comment>
<evidence type="ECO:0000313" key="1">
    <source>
        <dbReference type="EMBL" id="KAL0942936.1"/>
    </source>
</evidence>
<protein>
    <submittedName>
        <fullName evidence="1">Uncharacterized protein</fullName>
    </submittedName>
</protein>
<sequence>MEGWLSSSQFAEQFSLGDTPNIHITTPAPCPSDYGEGKSYWIETYPIDFEDECRTATLPEEVDVVVIGTGITAAAVLYNLAEQRPDLQIAVVEARGICSGATGRNGGHICRAEGTSLRSLVELVGRDEALRLSKLGTRNRDLMFAAIDNLGISDKVDLRLTGTRVVFASEEEREEYHAEMDFAKVLGISLEGHYLDPEQLAQESNLSSGWGKFGSDCIDKSGSIFPRKLVAELLRDARKRIPGLTIHSSNPVRSVTRQEVASVPSYTVTTDRGTIRSRVVVHATNAYVSYLIPSLKGREGVLGCKAECIAVTPNVSATSSNTPLGLRGGLGFEEFSHYIIQRPDNGPFIYGWAGIEKVGDYDDSTTLPLDANQKPPACDLMAEFLEKGFPQSFREIDLQRDISHRWTGVQGHTKTGASLVGRWSKESPGEFISVGHNGEGMGRCFACATVITDRLLHYLDGKNDDSWTPFDWFPRSFLYNI</sequence>
<evidence type="ECO:0000313" key="2">
    <source>
        <dbReference type="Proteomes" id="UP000805649"/>
    </source>
</evidence>
<keyword evidence="2" id="KW-1185">Reference proteome</keyword>
<name>A0ACC3ZFP5_COLTU</name>
<dbReference type="EMBL" id="VUJX02000001">
    <property type="protein sequence ID" value="KAL0942936.1"/>
    <property type="molecule type" value="Genomic_DNA"/>
</dbReference>